<dbReference type="InParanoid" id="A0A067NF89"/>
<dbReference type="EMBL" id="KL198009">
    <property type="protein sequence ID" value="KDQ26514.1"/>
    <property type="molecule type" value="Genomic_DNA"/>
</dbReference>
<feature type="region of interest" description="Disordered" evidence="1">
    <location>
        <begin position="120"/>
        <end position="147"/>
    </location>
</feature>
<name>A0A067NF89_PLEO1</name>
<evidence type="ECO:0008006" key="4">
    <source>
        <dbReference type="Google" id="ProtNLM"/>
    </source>
</evidence>
<dbReference type="GO" id="GO:0000731">
    <property type="term" value="P:DNA synthesis involved in DNA repair"/>
    <property type="evidence" value="ECO:0007669"/>
    <property type="project" value="InterPro"/>
</dbReference>
<dbReference type="GO" id="GO:0003887">
    <property type="term" value="F:DNA-directed DNA polymerase activity"/>
    <property type="evidence" value="ECO:0007669"/>
    <property type="project" value="TreeGrafter"/>
</dbReference>
<gene>
    <name evidence="2" type="ORF">PLEOSDRAFT_159569</name>
</gene>
<dbReference type="PANTHER" id="PTHR14303:SF0">
    <property type="entry name" value="DNA POLYMERASE DELTA SUBUNIT 4"/>
    <property type="match status" value="1"/>
</dbReference>
<proteinExistence type="predicted"/>
<dbReference type="PANTHER" id="PTHR14303">
    <property type="entry name" value="DNA POLYMERASE DELTA SUBUNIT 4"/>
    <property type="match status" value="1"/>
</dbReference>
<evidence type="ECO:0000256" key="1">
    <source>
        <dbReference type="SAM" id="MobiDB-lite"/>
    </source>
</evidence>
<dbReference type="Pfam" id="PF04081">
    <property type="entry name" value="DNA_pol_delta_4"/>
    <property type="match status" value="1"/>
</dbReference>
<evidence type="ECO:0000313" key="2">
    <source>
        <dbReference type="EMBL" id="KDQ26514.1"/>
    </source>
</evidence>
<dbReference type="GO" id="GO:0006261">
    <property type="term" value="P:DNA-templated DNA replication"/>
    <property type="evidence" value="ECO:0007669"/>
    <property type="project" value="TreeGrafter"/>
</dbReference>
<accession>A0A067NF89</accession>
<dbReference type="VEuPathDB" id="FungiDB:PLEOSDRAFT_159569"/>
<dbReference type="OrthoDB" id="337486at2759"/>
<dbReference type="InterPro" id="IPR007218">
    <property type="entry name" value="DNA_pol_delta_4"/>
</dbReference>
<feature type="region of interest" description="Disordered" evidence="1">
    <location>
        <begin position="1"/>
        <end position="20"/>
    </location>
</feature>
<dbReference type="HOGENOM" id="CLU_077732_1_0_1"/>
<feature type="region of interest" description="Disordered" evidence="1">
    <location>
        <begin position="32"/>
        <end position="107"/>
    </location>
</feature>
<dbReference type="GO" id="GO:0043625">
    <property type="term" value="C:delta DNA polymerase complex"/>
    <property type="evidence" value="ECO:0007669"/>
    <property type="project" value="TreeGrafter"/>
</dbReference>
<protein>
    <recommendedName>
        <fullName evidence="4">DNA polymerase delta subunit 4</fullName>
    </recommendedName>
</protein>
<reference evidence="3" key="1">
    <citation type="journal article" date="2014" name="Proc. Natl. Acad. Sci. U.S.A.">
        <title>Extensive sampling of basidiomycete genomes demonstrates inadequacy of the white-rot/brown-rot paradigm for wood decay fungi.</title>
        <authorList>
            <person name="Riley R."/>
            <person name="Salamov A.A."/>
            <person name="Brown D.W."/>
            <person name="Nagy L.G."/>
            <person name="Floudas D."/>
            <person name="Held B.W."/>
            <person name="Levasseur A."/>
            <person name="Lombard V."/>
            <person name="Morin E."/>
            <person name="Otillar R."/>
            <person name="Lindquist E.A."/>
            <person name="Sun H."/>
            <person name="LaButti K.M."/>
            <person name="Schmutz J."/>
            <person name="Jabbour D."/>
            <person name="Luo H."/>
            <person name="Baker S.E."/>
            <person name="Pisabarro A.G."/>
            <person name="Walton J.D."/>
            <person name="Blanchette R.A."/>
            <person name="Henrissat B."/>
            <person name="Martin F."/>
            <person name="Cullen D."/>
            <person name="Hibbett D.S."/>
            <person name="Grigoriev I.V."/>
        </authorList>
    </citation>
    <scope>NUCLEOTIDE SEQUENCE [LARGE SCALE GENOMIC DNA]</scope>
    <source>
        <strain evidence="3">PC15</strain>
    </source>
</reference>
<sequence>MPSSNTTNKRKSQGTASTKQVLLGFASLKRTATGHVASKKNVQRTNSAPVRANVAAVTKSRSESPEDTIEDSDSSSSASADEIEEERITEDDAISTPVTRRSARISGVAKTKAENKDIVAGNGMFRSRNSLDSSPRKRPGLKKVADPGLSEAWRKHYGVARQKMGGLQPIHAENETPIHHILRVFDLSYEYGPCVGVPRIQRWERANKMGLNPPQEVYEILTNKEYKDKDEYSQSVFYGEEI</sequence>
<dbReference type="Proteomes" id="UP000027073">
    <property type="component" value="Unassembled WGS sequence"/>
</dbReference>
<feature type="compositionally biased region" description="Acidic residues" evidence="1">
    <location>
        <begin position="81"/>
        <end position="93"/>
    </location>
</feature>
<dbReference type="AlphaFoldDB" id="A0A067NF89"/>
<organism evidence="2 3">
    <name type="scientific">Pleurotus ostreatus (strain PC15)</name>
    <name type="common">Oyster mushroom</name>
    <dbReference type="NCBI Taxonomy" id="1137138"/>
    <lineage>
        <taxon>Eukaryota</taxon>
        <taxon>Fungi</taxon>
        <taxon>Dikarya</taxon>
        <taxon>Basidiomycota</taxon>
        <taxon>Agaricomycotina</taxon>
        <taxon>Agaricomycetes</taxon>
        <taxon>Agaricomycetidae</taxon>
        <taxon>Agaricales</taxon>
        <taxon>Pleurotineae</taxon>
        <taxon>Pleurotaceae</taxon>
        <taxon>Pleurotus</taxon>
    </lineage>
</organism>
<dbReference type="STRING" id="1137138.A0A067NF89"/>
<evidence type="ECO:0000313" key="3">
    <source>
        <dbReference type="Proteomes" id="UP000027073"/>
    </source>
</evidence>